<dbReference type="InterPro" id="IPR036390">
    <property type="entry name" value="WH_DNA-bd_sf"/>
</dbReference>
<dbReference type="Pfam" id="PF12802">
    <property type="entry name" value="MarR_2"/>
    <property type="match status" value="1"/>
</dbReference>
<organism evidence="3 4">
    <name type="scientific">Actinoplanes oblitus</name>
    <dbReference type="NCBI Taxonomy" id="3040509"/>
    <lineage>
        <taxon>Bacteria</taxon>
        <taxon>Bacillati</taxon>
        <taxon>Actinomycetota</taxon>
        <taxon>Actinomycetes</taxon>
        <taxon>Micromonosporales</taxon>
        <taxon>Micromonosporaceae</taxon>
        <taxon>Actinoplanes</taxon>
    </lineage>
</organism>
<dbReference type="Gene3D" id="1.10.10.10">
    <property type="entry name" value="Winged helix-like DNA-binding domain superfamily/Winged helix DNA-binding domain"/>
    <property type="match status" value="1"/>
</dbReference>
<dbReference type="PRINTS" id="PR00598">
    <property type="entry name" value="HTHMARR"/>
</dbReference>
<dbReference type="RefSeq" id="WP_284914708.1">
    <property type="nucleotide sequence ID" value="NZ_CP126980.1"/>
</dbReference>
<dbReference type="PANTHER" id="PTHR33164:SF106">
    <property type="entry name" value="TRANSCRIPTIONAL REGULATORY PROTEIN"/>
    <property type="match status" value="1"/>
</dbReference>
<accession>A0ABY8W9B7</accession>
<dbReference type="SUPFAM" id="SSF46785">
    <property type="entry name" value="Winged helix' DNA-binding domain"/>
    <property type="match status" value="1"/>
</dbReference>
<evidence type="ECO:0000259" key="2">
    <source>
        <dbReference type="PROSITE" id="PS50995"/>
    </source>
</evidence>
<dbReference type="SMART" id="SM00347">
    <property type="entry name" value="HTH_MARR"/>
    <property type="match status" value="1"/>
</dbReference>
<dbReference type="PANTHER" id="PTHR33164">
    <property type="entry name" value="TRANSCRIPTIONAL REGULATOR, MARR FAMILY"/>
    <property type="match status" value="1"/>
</dbReference>
<dbReference type="InterPro" id="IPR036388">
    <property type="entry name" value="WH-like_DNA-bd_sf"/>
</dbReference>
<feature type="region of interest" description="Disordered" evidence="1">
    <location>
        <begin position="148"/>
        <end position="167"/>
    </location>
</feature>
<gene>
    <name evidence="3" type="ORF">ACTOB_005480</name>
</gene>
<dbReference type="InterPro" id="IPR000835">
    <property type="entry name" value="HTH_MarR-typ"/>
</dbReference>
<name>A0ABY8W9B7_9ACTN</name>
<dbReference type="PROSITE" id="PS50995">
    <property type="entry name" value="HTH_MARR_2"/>
    <property type="match status" value="1"/>
</dbReference>
<evidence type="ECO:0000313" key="3">
    <source>
        <dbReference type="EMBL" id="WIM93500.1"/>
    </source>
</evidence>
<keyword evidence="4" id="KW-1185">Reference proteome</keyword>
<protein>
    <submittedName>
        <fullName evidence="3">MarR family transcriptional regulator</fullName>
    </submittedName>
</protein>
<dbReference type="EMBL" id="CP126980">
    <property type="protein sequence ID" value="WIM93500.1"/>
    <property type="molecule type" value="Genomic_DNA"/>
</dbReference>
<dbReference type="InterPro" id="IPR039422">
    <property type="entry name" value="MarR/SlyA-like"/>
</dbReference>
<feature type="domain" description="HTH marR-type" evidence="2">
    <location>
        <begin position="8"/>
        <end position="141"/>
    </location>
</feature>
<proteinExistence type="predicted"/>
<sequence>MSAERHGPSQLALAIREMLQANSEATHRLAERLGIGLTDAAALDHLLSSEGGLGPSDLGRRLGIRSASATTLVDRLHAAGHVRRVPHPSDRRRQSVVATDHARDEAFAALKPLLDRVEEEVARLSPEQAATTTAFLRQVTAALRDYAAGHPLAPGEPASMAGRQSGS</sequence>
<dbReference type="Proteomes" id="UP001240150">
    <property type="component" value="Chromosome"/>
</dbReference>
<reference evidence="3 4" key="1">
    <citation type="submission" date="2023-06" db="EMBL/GenBank/DDBJ databases">
        <authorList>
            <person name="Yushchuk O."/>
            <person name="Binda E."/>
            <person name="Ruckert-Reed C."/>
            <person name="Fedorenko V."/>
            <person name="Kalinowski J."/>
            <person name="Marinelli F."/>
        </authorList>
    </citation>
    <scope>NUCLEOTIDE SEQUENCE [LARGE SCALE GENOMIC DNA]</scope>
    <source>
        <strain evidence="3 4">NRRL 3884</strain>
    </source>
</reference>
<evidence type="ECO:0000313" key="4">
    <source>
        <dbReference type="Proteomes" id="UP001240150"/>
    </source>
</evidence>
<evidence type="ECO:0000256" key="1">
    <source>
        <dbReference type="SAM" id="MobiDB-lite"/>
    </source>
</evidence>